<accession>A0ABQ1Y0S2</accession>
<evidence type="ECO:0000313" key="3">
    <source>
        <dbReference type="Proteomes" id="UP000642938"/>
    </source>
</evidence>
<dbReference type="Proteomes" id="UP000642938">
    <property type="component" value="Unassembled WGS sequence"/>
</dbReference>
<comment type="caution">
    <text evidence="2">The sequence shown here is derived from an EMBL/GenBank/DDBJ whole genome shotgun (WGS) entry which is preliminary data.</text>
</comment>
<dbReference type="PANTHER" id="PTHR34704">
    <property type="entry name" value="ATPASE"/>
    <property type="match status" value="1"/>
</dbReference>
<evidence type="ECO:0000313" key="2">
    <source>
        <dbReference type="EMBL" id="GGH09069.1"/>
    </source>
</evidence>
<feature type="domain" description="ATPase" evidence="1">
    <location>
        <begin position="15"/>
        <end position="222"/>
    </location>
</feature>
<sequence length="483" mass="54942">MLKGEKMELLIGRIAEKKILSEALASPSSELLAVFGRRRVGKTFLIRSVFQKQLIFELSGVHDANAAEQLLNFSKAMADALDSRLTPAVPKNWTEAFWQLREFASPILKKRKAVIFFDEFPWLSSHKSGFLSAFEYFWNQWASQQPNLIVAICGSAATWMIRKVVNSKGGLHNRLTRKIRLLPFTLHETEQYLKRNNINIDRYQVLTIFMVMGGVPHYLKELKKGESATQAIDRLCFTKDGLLSTEFTNLYRSLFENADRHISVVRALADKPSGLTRNEIIAACNLQSGGTTSILLEELVESGFITPNLPFQKNANQSIYKLSDEYSLFYLKFIEHSRATGTGTWLKKSLTSSWRSWSGYAFEGICMKHTDHIKQALGISGVFTETSAWRYISKDGKGAQVDLLLDRQDNVISVCEMKFSSTEFVIDKTYAAELQYKLEVFRRQSKTKKTLFLAMVTTYGVKNNMYSIGLVQNEVTMDDLFLP</sequence>
<keyword evidence="3" id="KW-1185">Reference proteome</keyword>
<evidence type="ECO:0000259" key="1">
    <source>
        <dbReference type="Pfam" id="PF01637"/>
    </source>
</evidence>
<reference evidence="3" key="1">
    <citation type="journal article" date="2019" name="Int. J. Syst. Evol. Microbiol.">
        <title>The Global Catalogue of Microorganisms (GCM) 10K type strain sequencing project: providing services to taxonomists for standard genome sequencing and annotation.</title>
        <authorList>
            <consortium name="The Broad Institute Genomics Platform"/>
            <consortium name="The Broad Institute Genome Sequencing Center for Infectious Disease"/>
            <person name="Wu L."/>
            <person name="Ma J."/>
        </authorList>
    </citation>
    <scope>NUCLEOTIDE SEQUENCE [LARGE SCALE GENOMIC DNA]</scope>
    <source>
        <strain evidence="3">CGMCC 1.15287</strain>
    </source>
</reference>
<name>A0ABQ1Y0S2_9SPHI</name>
<dbReference type="EMBL" id="BMHZ01000003">
    <property type="protein sequence ID" value="GGH09069.1"/>
    <property type="molecule type" value="Genomic_DNA"/>
</dbReference>
<dbReference type="PANTHER" id="PTHR34704:SF1">
    <property type="entry name" value="ATPASE"/>
    <property type="match status" value="1"/>
</dbReference>
<dbReference type="SUPFAM" id="SSF52540">
    <property type="entry name" value="P-loop containing nucleoside triphosphate hydrolases"/>
    <property type="match status" value="1"/>
</dbReference>
<dbReference type="InterPro" id="IPR011579">
    <property type="entry name" value="ATPase_dom"/>
</dbReference>
<protein>
    <recommendedName>
        <fullName evidence="1">ATPase domain-containing protein</fullName>
    </recommendedName>
</protein>
<proteinExistence type="predicted"/>
<dbReference type="InterPro" id="IPR027417">
    <property type="entry name" value="P-loop_NTPase"/>
</dbReference>
<dbReference type="Pfam" id="PF01637">
    <property type="entry name" value="ATPase_2"/>
    <property type="match status" value="1"/>
</dbReference>
<dbReference type="Gene3D" id="3.40.50.300">
    <property type="entry name" value="P-loop containing nucleotide triphosphate hydrolases"/>
    <property type="match status" value="1"/>
</dbReference>
<gene>
    <name evidence="2" type="ORF">GCM10007422_26980</name>
</gene>
<organism evidence="2 3">
    <name type="scientific">Pedobacter zeae</name>
    <dbReference type="NCBI Taxonomy" id="1737356"/>
    <lineage>
        <taxon>Bacteria</taxon>
        <taxon>Pseudomonadati</taxon>
        <taxon>Bacteroidota</taxon>
        <taxon>Sphingobacteriia</taxon>
        <taxon>Sphingobacteriales</taxon>
        <taxon>Sphingobacteriaceae</taxon>
        <taxon>Pedobacter</taxon>
    </lineage>
</organism>